<dbReference type="EMBL" id="CP074347">
    <property type="protein sequence ID" value="USV01804.1"/>
    <property type="molecule type" value="Genomic_DNA"/>
</dbReference>
<evidence type="ECO:0000259" key="1">
    <source>
        <dbReference type="Pfam" id="PF01425"/>
    </source>
</evidence>
<dbReference type="SUPFAM" id="SSF75304">
    <property type="entry name" value="Amidase signature (AS) enzymes"/>
    <property type="match status" value="1"/>
</dbReference>
<protein>
    <submittedName>
        <fullName evidence="2">AtzE family amidohydrolase</fullName>
    </submittedName>
</protein>
<dbReference type="InterPro" id="IPR014087">
    <property type="entry name" value="Carboxybiuret_hydro_AtzE"/>
</dbReference>
<dbReference type="InterPro" id="IPR000120">
    <property type="entry name" value="Amidase"/>
</dbReference>
<dbReference type="Gene3D" id="3.90.1300.10">
    <property type="entry name" value="Amidase signature (AS) domain"/>
    <property type="match status" value="1"/>
</dbReference>
<dbReference type="InterPro" id="IPR036928">
    <property type="entry name" value="AS_sf"/>
</dbReference>
<dbReference type="PANTHER" id="PTHR11895:SF172">
    <property type="entry name" value="GLUTAMYL-TRNA(GLN) AMIDOTRANSFERASE"/>
    <property type="match status" value="1"/>
</dbReference>
<keyword evidence="3" id="KW-1185">Reference proteome</keyword>
<evidence type="ECO:0000313" key="3">
    <source>
        <dbReference type="Proteomes" id="UP001056873"/>
    </source>
</evidence>
<dbReference type="NCBIfam" id="NF006631">
    <property type="entry name" value="PRK09201.1"/>
    <property type="match status" value="1"/>
</dbReference>
<reference evidence="2" key="1">
    <citation type="journal article" date="2022" name="BMC Genomics">
        <title>Genome sequence of the entomopathogenic Serratia entomophila isolate 626 and characterisation of the species specific itaconate degradation pathway.</title>
        <authorList>
            <person name="Vaughan A.L."/>
            <person name="Altermann E."/>
            <person name="Glare T.R."/>
            <person name="Hurst M.R.H."/>
        </authorList>
    </citation>
    <scope>NUCLEOTIDE SEQUENCE</scope>
    <source>
        <strain evidence="2">626</strain>
    </source>
</reference>
<dbReference type="NCBIfam" id="TIGR02715">
    <property type="entry name" value="amido_AtzE"/>
    <property type="match status" value="1"/>
</dbReference>
<dbReference type="InterPro" id="IPR023631">
    <property type="entry name" value="Amidase_dom"/>
</dbReference>
<evidence type="ECO:0000313" key="2">
    <source>
        <dbReference type="EMBL" id="USV01804.1"/>
    </source>
</evidence>
<dbReference type="Proteomes" id="UP001056873">
    <property type="component" value="Chromosome"/>
</dbReference>
<feature type="domain" description="Amidase" evidence="1">
    <location>
        <begin position="25"/>
        <end position="443"/>
    </location>
</feature>
<organism evidence="2 3">
    <name type="scientific">Serratia entomophila</name>
    <dbReference type="NCBI Taxonomy" id="42906"/>
    <lineage>
        <taxon>Bacteria</taxon>
        <taxon>Pseudomonadati</taxon>
        <taxon>Pseudomonadota</taxon>
        <taxon>Gammaproteobacteria</taxon>
        <taxon>Enterobacterales</taxon>
        <taxon>Yersiniaceae</taxon>
        <taxon>Serratia</taxon>
    </lineage>
</organism>
<dbReference type="Pfam" id="PF01425">
    <property type="entry name" value="Amidase"/>
    <property type="match status" value="1"/>
</dbReference>
<accession>A0ABY5CV33</accession>
<dbReference type="RefSeq" id="WP_252961461.1">
    <property type="nucleotide sequence ID" value="NZ_CAMIPH010000013.1"/>
</dbReference>
<name>A0ABY5CV33_9GAMM</name>
<gene>
    <name evidence="2" type="ORF">KFQ06_04580</name>
</gene>
<dbReference type="PANTHER" id="PTHR11895">
    <property type="entry name" value="TRANSAMIDASE"/>
    <property type="match status" value="1"/>
</dbReference>
<sequence length="468" mass="50156">MNSPSSMSIAEIRAALQRGAISAREIAQQTLDHIERLNPALNAYTHVTAERMLSEADKLDRARANGQPLPALAAIPYAVKNLFDVTGETTLAGASLFSDRPPAKRDAWAISRLAGQGALLSGMLNMDAYAYGFTTENSHYGATRNPHDLTRIAGGSSGGSAAAVAAGLVNFSLGSDTNGSIRVPASLCGIYGLKPTFGRLSRSGSQPFVASLDHIGPFARRVRDLAAVYDAMQGTDIQDRFQADKPVTHTEALLPRAQQGLRCAVLGGYFQQWCDDDAKAAVRQVAQALEATAEAELPQAELARAAAFIISGAEGGNHYLPLLRSQPERFEPLSRERLLAGAMLPAAWYVQAQRFRAHFQQQALPLFERWDILIAPATPCGATPIGQETMRINGADLPTRASMGMLTQPISFLGLPVVTVPLTTAAGLPLGVQLIAPPWREDLALRAAYALEQRGVTRCVLTQNRINP</sequence>
<proteinExistence type="predicted"/>